<dbReference type="Proteomes" id="UP000074914">
    <property type="component" value="Chromosome"/>
</dbReference>
<sequence length="38" mass="4249">MNVQILLVPDGILFGKSTGRLWPKARIGAYLHQSKLRA</sequence>
<organism evidence="1 2">
    <name type="scientific">Collimonas pratensis</name>
    <dbReference type="NCBI Taxonomy" id="279113"/>
    <lineage>
        <taxon>Bacteria</taxon>
        <taxon>Pseudomonadati</taxon>
        <taxon>Pseudomonadota</taxon>
        <taxon>Betaproteobacteria</taxon>
        <taxon>Burkholderiales</taxon>
        <taxon>Oxalobacteraceae</taxon>
        <taxon>Collimonas</taxon>
    </lineage>
</organism>
<reference evidence="1 2" key="1">
    <citation type="submission" date="2015-11" db="EMBL/GenBank/DDBJ databases">
        <title>Exploring the genomic traits of fungus-feeding bacterial genus Collimonas.</title>
        <authorList>
            <person name="Song C."/>
            <person name="Schmidt R."/>
            <person name="de Jager V."/>
            <person name="Krzyzanowska D."/>
            <person name="Jongedijk E."/>
            <person name="Cankar K."/>
            <person name="Beekwilder J."/>
            <person name="van Veen A."/>
            <person name="de Boer W."/>
            <person name="van Veen J.A."/>
            <person name="Garbeva P."/>
        </authorList>
    </citation>
    <scope>NUCLEOTIDE SEQUENCE [LARGE SCALE GENOMIC DNA]</scope>
    <source>
        <strain evidence="1 2">Ter291</strain>
    </source>
</reference>
<evidence type="ECO:0000313" key="1">
    <source>
        <dbReference type="EMBL" id="AMP14753.1"/>
    </source>
</evidence>
<name>A0ABM5Z708_9BURK</name>
<accession>A0ABM5Z708</accession>
<protein>
    <submittedName>
        <fullName evidence="1">Uncharacterized protein</fullName>
    </submittedName>
</protein>
<gene>
    <name evidence="1" type="ORF">CPter291_2496</name>
</gene>
<keyword evidence="2" id="KW-1185">Reference proteome</keyword>
<dbReference type="EMBL" id="CP013236">
    <property type="protein sequence ID" value="AMP14753.1"/>
    <property type="molecule type" value="Genomic_DNA"/>
</dbReference>
<proteinExistence type="predicted"/>
<evidence type="ECO:0000313" key="2">
    <source>
        <dbReference type="Proteomes" id="UP000074914"/>
    </source>
</evidence>